<comment type="caution">
    <text evidence="1">The sequence shown here is derived from an EMBL/GenBank/DDBJ whole genome shotgun (WGS) entry which is preliminary data.</text>
</comment>
<dbReference type="PANTHER" id="PTHR39473:SF1">
    <property type="entry name" value="DINB-LIKE DOMAIN-CONTAINING PROTEIN"/>
    <property type="match status" value="1"/>
</dbReference>
<gene>
    <name evidence="1" type="ORF">DFO67_11032</name>
</gene>
<dbReference type="OrthoDB" id="1162179at2"/>
<dbReference type="AlphaFoldDB" id="A0A4R8FPG9"/>
<evidence type="ECO:0008006" key="3">
    <source>
        <dbReference type="Google" id="ProtNLM"/>
    </source>
</evidence>
<dbReference type="RefSeq" id="WP_134018191.1">
    <property type="nucleotide sequence ID" value="NZ_SOEC01000010.1"/>
</dbReference>
<protein>
    <recommendedName>
        <fullName evidence="3">DinB family protein</fullName>
    </recommendedName>
</protein>
<accession>A0A4R8FPG9</accession>
<dbReference type="PANTHER" id="PTHR39473">
    <property type="match status" value="1"/>
</dbReference>
<evidence type="ECO:0000313" key="2">
    <source>
        <dbReference type="Proteomes" id="UP000294489"/>
    </source>
</evidence>
<proteinExistence type="predicted"/>
<sequence length="196" mass="21936">MTNPMQAALIDEACHTLHQLMLFVGNLSSAQYTAVHGTDARHTIGKHVRHILDHYEALLAQGGTASTASIDYELRQRDPALEQHPEITLEHLRFLVKRLSRLGGRQTAIRPITLAHQAGEQSALLVSSLDRELAFLTSHAIHHMAIIALLADTQGIEVPDTFGVHPSTLRHWQRTFPPRQQQALQQPPRQQQEVQS</sequence>
<organism evidence="1 2">
    <name type="scientific">Modicisalibacter xianhensis</name>
    <dbReference type="NCBI Taxonomy" id="442341"/>
    <lineage>
        <taxon>Bacteria</taxon>
        <taxon>Pseudomonadati</taxon>
        <taxon>Pseudomonadota</taxon>
        <taxon>Gammaproteobacteria</taxon>
        <taxon>Oceanospirillales</taxon>
        <taxon>Halomonadaceae</taxon>
        <taxon>Modicisalibacter</taxon>
    </lineage>
</organism>
<reference evidence="1 2" key="1">
    <citation type="submission" date="2019-03" db="EMBL/GenBank/DDBJ databases">
        <title>Freshwater and sediment microbial communities from various areas in North America, analyzing microbe dynamics in response to fracking.</title>
        <authorList>
            <person name="Lamendella R."/>
        </authorList>
    </citation>
    <scope>NUCLEOTIDE SEQUENCE [LARGE SCALE GENOMIC DNA]</scope>
    <source>
        <strain evidence="1 2">6_TX</strain>
    </source>
</reference>
<name>A0A4R8FPG9_9GAMM</name>
<dbReference type="Proteomes" id="UP000294489">
    <property type="component" value="Unassembled WGS sequence"/>
</dbReference>
<dbReference type="EMBL" id="SOEC01000010">
    <property type="protein sequence ID" value="TDX28332.1"/>
    <property type="molecule type" value="Genomic_DNA"/>
</dbReference>
<evidence type="ECO:0000313" key="1">
    <source>
        <dbReference type="EMBL" id="TDX28332.1"/>
    </source>
</evidence>